<dbReference type="GeneID" id="27350711"/>
<feature type="domain" description="FAD/NAD(P)-binding" evidence="9">
    <location>
        <begin position="48"/>
        <end position="267"/>
    </location>
</feature>
<evidence type="ECO:0000256" key="6">
    <source>
        <dbReference type="ARBA" id="ARBA00023002"/>
    </source>
</evidence>
<dbReference type="HOGENOM" id="CLU_006937_8_0_1"/>
<dbReference type="Gene3D" id="3.50.50.60">
    <property type="entry name" value="FAD/NAD(P)-binding domain"/>
    <property type="match status" value="2"/>
</dbReference>
<organism evidence="10 11">
    <name type="scientific">Cladophialophora immunda</name>
    <dbReference type="NCBI Taxonomy" id="569365"/>
    <lineage>
        <taxon>Eukaryota</taxon>
        <taxon>Fungi</taxon>
        <taxon>Dikarya</taxon>
        <taxon>Ascomycota</taxon>
        <taxon>Pezizomycotina</taxon>
        <taxon>Eurotiomycetes</taxon>
        <taxon>Chaetothyriomycetidae</taxon>
        <taxon>Chaetothyriales</taxon>
        <taxon>Herpotrichiellaceae</taxon>
        <taxon>Cladophialophora</taxon>
    </lineage>
</organism>
<keyword evidence="4" id="KW-0274">FAD</keyword>
<dbReference type="PRINTS" id="PR00368">
    <property type="entry name" value="FADPNR"/>
</dbReference>
<comment type="cofactor">
    <cofactor evidence="1">
        <name>FAD</name>
        <dbReference type="ChEBI" id="CHEBI:57692"/>
    </cofactor>
</comment>
<feature type="compositionally biased region" description="Basic and acidic residues" evidence="8">
    <location>
        <begin position="9"/>
        <end position="20"/>
    </location>
</feature>
<dbReference type="RefSeq" id="XP_016243524.1">
    <property type="nucleotide sequence ID" value="XM_016398962.1"/>
</dbReference>
<reference evidence="10 11" key="1">
    <citation type="submission" date="2015-01" db="EMBL/GenBank/DDBJ databases">
        <title>The Genome Sequence of Cladophialophora immunda CBS83496.</title>
        <authorList>
            <consortium name="The Broad Institute Genomics Platform"/>
            <person name="Cuomo C."/>
            <person name="de Hoog S."/>
            <person name="Gorbushina A."/>
            <person name="Stielow B."/>
            <person name="Teixiera M."/>
            <person name="Abouelleil A."/>
            <person name="Chapman S.B."/>
            <person name="Priest M."/>
            <person name="Young S.K."/>
            <person name="Wortman J."/>
            <person name="Nusbaum C."/>
            <person name="Birren B."/>
        </authorList>
    </citation>
    <scope>NUCLEOTIDE SEQUENCE [LARGE SCALE GENOMIC DNA]</scope>
    <source>
        <strain evidence="10 11">CBS 83496</strain>
    </source>
</reference>
<dbReference type="AlphaFoldDB" id="A0A0D2BW64"/>
<keyword evidence="6" id="KW-0560">Oxidoreductase</keyword>
<feature type="compositionally biased region" description="Polar residues" evidence="8">
    <location>
        <begin position="28"/>
        <end position="37"/>
    </location>
</feature>
<keyword evidence="7" id="KW-0503">Monooxygenase</keyword>
<keyword evidence="3" id="KW-0285">Flavoprotein</keyword>
<evidence type="ECO:0000256" key="3">
    <source>
        <dbReference type="ARBA" id="ARBA00022630"/>
    </source>
</evidence>
<comment type="similarity">
    <text evidence="2">Belongs to the FAD-binding monooxygenase family.</text>
</comment>
<protein>
    <recommendedName>
        <fullName evidence="9">FAD/NAD(P)-binding domain-containing protein</fullName>
    </recommendedName>
</protein>
<dbReference type="OrthoDB" id="66881at2759"/>
<dbReference type="PANTHER" id="PTHR43098">
    <property type="entry name" value="L-ORNITHINE N(5)-MONOOXYGENASE-RELATED"/>
    <property type="match status" value="1"/>
</dbReference>
<name>A0A0D2BW64_9EURO</name>
<dbReference type="Proteomes" id="UP000054466">
    <property type="component" value="Unassembled WGS sequence"/>
</dbReference>
<dbReference type="PRINTS" id="PR00411">
    <property type="entry name" value="PNDRDTASEI"/>
</dbReference>
<dbReference type="Pfam" id="PF07992">
    <property type="entry name" value="Pyr_redox_2"/>
    <property type="match status" value="1"/>
</dbReference>
<dbReference type="InterPro" id="IPR050775">
    <property type="entry name" value="FAD-binding_Monooxygenases"/>
</dbReference>
<dbReference type="PANTHER" id="PTHR43098:SF3">
    <property type="entry name" value="L-ORNITHINE N(5)-MONOOXYGENASE-RELATED"/>
    <property type="match status" value="1"/>
</dbReference>
<dbReference type="VEuPathDB" id="FungiDB:PV07_11517"/>
<proteinExistence type="inferred from homology"/>
<evidence type="ECO:0000256" key="4">
    <source>
        <dbReference type="ARBA" id="ARBA00022827"/>
    </source>
</evidence>
<evidence type="ECO:0000256" key="1">
    <source>
        <dbReference type="ARBA" id="ARBA00001974"/>
    </source>
</evidence>
<evidence type="ECO:0000313" key="11">
    <source>
        <dbReference type="Proteomes" id="UP000054466"/>
    </source>
</evidence>
<evidence type="ECO:0000259" key="9">
    <source>
        <dbReference type="Pfam" id="PF07992"/>
    </source>
</evidence>
<evidence type="ECO:0000256" key="2">
    <source>
        <dbReference type="ARBA" id="ARBA00010139"/>
    </source>
</evidence>
<evidence type="ECO:0000256" key="7">
    <source>
        <dbReference type="ARBA" id="ARBA00023033"/>
    </source>
</evidence>
<dbReference type="InterPro" id="IPR023753">
    <property type="entry name" value="FAD/NAD-binding_dom"/>
</dbReference>
<dbReference type="EMBL" id="KN847046">
    <property type="protein sequence ID" value="KIW23308.1"/>
    <property type="molecule type" value="Genomic_DNA"/>
</dbReference>
<accession>A0A0D2BW64</accession>
<evidence type="ECO:0000256" key="5">
    <source>
        <dbReference type="ARBA" id="ARBA00022857"/>
    </source>
</evidence>
<sequence>MAGLPNRPSDFDAAHTEKESIPNGVTDGASSSLANGQPTDNIHNISTDVLIVGGGFGGIYGLYQLRKMGLRVKLFEAGSDFGGTWYWNRYPGARVDSETPYYSLSIPETYKNWHFTERFPGHQELRRYFKHIDRTLDLSKDAYFNTVVVEAKFSTETDEWHVRTDDGGLAKAKYLVLATGSSYKKHYPDFKNMDKFKGRLIHSALYPEEGIDVTGKKVGVIGSGATGVQIVQELAREDCQLTAFVRTPNLALPMHQRKLTKEEQDNAKSFYQAYFQAAKQCLSGFPYNPATKTFFEATPEERLEYWEELWQRGGFSFLISNYREFLTNKDVNREFYQFWAQKVRARMKDPFKRDVMAPLTQGHWFGTKRPSLEQDYYEMIDRDNVTLVDLTATPIVEFTETGIQTTDKLHEFDIVILATGYDSVTGSLMDIGLVDTDGVSLGDKWKDGTYTYLGLAINKLPNMFMVYSPQAPTSLSNGPPIIEMQIDWICEAIRKMKAEGIRYVDAKQEAAEKWREDIQKMNAMTLYPETNSWYMGANIPGKPREQLIYLAGLDVYDRATKEALKTWDGFEVVKNRVVQLRQKTESE</sequence>
<keyword evidence="5" id="KW-0521">NADP</keyword>
<evidence type="ECO:0000313" key="10">
    <source>
        <dbReference type="EMBL" id="KIW23308.1"/>
    </source>
</evidence>
<keyword evidence="11" id="KW-1185">Reference proteome</keyword>
<feature type="region of interest" description="Disordered" evidence="8">
    <location>
        <begin position="1"/>
        <end position="37"/>
    </location>
</feature>
<dbReference type="SUPFAM" id="SSF51905">
    <property type="entry name" value="FAD/NAD(P)-binding domain"/>
    <property type="match status" value="1"/>
</dbReference>
<evidence type="ECO:0000256" key="8">
    <source>
        <dbReference type="SAM" id="MobiDB-lite"/>
    </source>
</evidence>
<dbReference type="InterPro" id="IPR036188">
    <property type="entry name" value="FAD/NAD-bd_sf"/>
</dbReference>
<gene>
    <name evidence="10" type="ORF">PV07_11517</name>
</gene>
<dbReference type="GO" id="GO:0004497">
    <property type="term" value="F:monooxygenase activity"/>
    <property type="evidence" value="ECO:0007669"/>
    <property type="project" value="UniProtKB-KW"/>
</dbReference>